<dbReference type="Proteomes" id="UP000694846">
    <property type="component" value="Unplaced"/>
</dbReference>
<organism evidence="2">
    <name type="scientific">Sipha flava</name>
    <name type="common">yellow sugarcane aphid</name>
    <dbReference type="NCBI Taxonomy" id="143950"/>
    <lineage>
        <taxon>Eukaryota</taxon>
        <taxon>Metazoa</taxon>
        <taxon>Ecdysozoa</taxon>
        <taxon>Arthropoda</taxon>
        <taxon>Hexapoda</taxon>
        <taxon>Insecta</taxon>
        <taxon>Pterygota</taxon>
        <taxon>Neoptera</taxon>
        <taxon>Paraneoptera</taxon>
        <taxon>Hemiptera</taxon>
        <taxon>Sternorrhyncha</taxon>
        <taxon>Aphidomorpha</taxon>
        <taxon>Aphidoidea</taxon>
        <taxon>Aphididae</taxon>
        <taxon>Sipha</taxon>
    </lineage>
</organism>
<keyword evidence="3" id="KW-1185">Reference proteome</keyword>
<keyword evidence="1" id="KW-0175">Coiled coil</keyword>
<dbReference type="PANTHER" id="PTHR48190">
    <property type="entry name" value="PROGRAMMED CELL DEATH PROTEIN 7"/>
    <property type="match status" value="1"/>
</dbReference>
<protein>
    <submittedName>
        <fullName evidence="2 4">Programmed cell death protein 7</fullName>
    </submittedName>
</protein>
<dbReference type="PANTHER" id="PTHR48190:SF2">
    <property type="entry name" value="PROGRAMMED CELL DEATH PROTEIN 7"/>
    <property type="match status" value="1"/>
</dbReference>
<sequence length="433" mass="51512">MSNLINHNNGLSKVNDNHFWLTRPPPSLTPIQNRTPIYNLNYGLPFNRPYAPSYNRLNQRPTSLSYSYDISNLNHQDHYNQYTNNLFPPLPENIDEEYILKYLCPLPKPHKDETTIWIENWLANKNKDITVQKVKQTNVKICKISKQVKECKILLEHITNNKQLMEQNILSMTTTEWNEACFNLFSIQEQIEALIQNFNLENSSVSELNKMLTKRRKKRDRVKRLKSNLKIIKSQQKDEIKEINRKIDVWQNNLKENILKEKRVNQTKIEANIFLKGVRGKIDDAKNQISLFDTLEKLRKCRLQNCINKRKNAILEESLNKLKFLWQQKLTVYENEEKELKNMLSKAEVEKHEKREFEIQKKLAEWDQILFGPYFQSHEIIINDLQTFLNIRRDWDKYVVDENKTSTSSSIPVGWILPSTPCNSNWAKYLKKY</sequence>
<dbReference type="RefSeq" id="XP_025412167.1">
    <property type="nucleotide sequence ID" value="XM_025556382.1"/>
</dbReference>
<reference evidence="4" key="2">
    <citation type="submission" date="2025-04" db="UniProtKB">
        <authorList>
            <consortium name="RefSeq"/>
        </authorList>
    </citation>
    <scope>IDENTIFICATION</scope>
    <source>
        <tissue evidence="4">Whole body</tissue>
    </source>
</reference>
<proteinExistence type="predicted"/>
<reference evidence="2" key="1">
    <citation type="submission" date="2018-04" db="EMBL/GenBank/DDBJ databases">
        <title>Transcriptome assembly of Sipha flava.</title>
        <authorList>
            <person name="Scully E.D."/>
            <person name="Geib S.M."/>
            <person name="Palmer N.A."/>
            <person name="Koch K."/>
            <person name="Bradshaw J."/>
            <person name="Heng-Moss T."/>
            <person name="Sarath G."/>
        </authorList>
    </citation>
    <scope>NUCLEOTIDE SEQUENCE</scope>
</reference>
<evidence type="ECO:0000313" key="4">
    <source>
        <dbReference type="RefSeq" id="XP_025412167.1"/>
    </source>
</evidence>
<evidence type="ECO:0000256" key="1">
    <source>
        <dbReference type="SAM" id="Coils"/>
    </source>
</evidence>
<dbReference type="EMBL" id="GGMS01006448">
    <property type="protein sequence ID" value="MBY75651.1"/>
    <property type="molecule type" value="Transcribed_RNA"/>
</dbReference>
<gene>
    <name evidence="2" type="primary">Pdcd7</name>
    <name evidence="4" type="synonym">LOC112684737</name>
    <name evidence="2" type="ORF">g.150358</name>
</gene>
<dbReference type="InterPro" id="IPR052831">
    <property type="entry name" value="Apoptosis_promoter"/>
</dbReference>
<accession>A0A2S2QD97</accession>
<name>A0A2S2QD97_9HEMI</name>
<evidence type="ECO:0000313" key="3">
    <source>
        <dbReference type="Proteomes" id="UP000694846"/>
    </source>
</evidence>
<dbReference type="Pfam" id="PF16021">
    <property type="entry name" value="PDCD7"/>
    <property type="match status" value="1"/>
</dbReference>
<feature type="coiled-coil region" evidence="1">
    <location>
        <begin position="208"/>
        <end position="260"/>
    </location>
</feature>
<dbReference type="InterPro" id="IPR031974">
    <property type="entry name" value="PDCD7"/>
</dbReference>
<dbReference type="OrthoDB" id="296187at2759"/>
<dbReference type="GO" id="GO:0005689">
    <property type="term" value="C:U12-type spliceosomal complex"/>
    <property type="evidence" value="ECO:0007669"/>
    <property type="project" value="TreeGrafter"/>
</dbReference>
<dbReference type="AlphaFoldDB" id="A0A2S2QD97"/>
<evidence type="ECO:0000313" key="2">
    <source>
        <dbReference type="EMBL" id="MBY75651.1"/>
    </source>
</evidence>